<keyword evidence="2" id="KW-0673">Quorum sensing</keyword>
<evidence type="ECO:0000256" key="7">
    <source>
        <dbReference type="ARBA" id="ARBA00023136"/>
    </source>
</evidence>
<evidence type="ECO:0000256" key="8">
    <source>
        <dbReference type="SAM" id="Phobius"/>
    </source>
</evidence>
<evidence type="ECO:0000313" key="9">
    <source>
        <dbReference type="EMBL" id="RGE84640.1"/>
    </source>
</evidence>
<sequence length="100" mass="11065">MLIFGGVKLIKILEVGIAMGIVFLSSVVFLLKNSPVDSENRRLDVDEKNTNKKRVLVVQLIASIGVVFLWKLNFDCYVKSIVVANFLAALFQGIGIIVNK</sequence>
<dbReference type="Proteomes" id="UP000261080">
    <property type="component" value="Unassembled WGS sequence"/>
</dbReference>
<gene>
    <name evidence="9" type="ORF">DW016_14965</name>
</gene>
<feature type="transmembrane region" description="Helical" evidence="8">
    <location>
        <begin position="12"/>
        <end position="33"/>
    </location>
</feature>
<evidence type="ECO:0000256" key="6">
    <source>
        <dbReference type="ARBA" id="ARBA00022989"/>
    </source>
</evidence>
<evidence type="ECO:0000256" key="4">
    <source>
        <dbReference type="ARBA" id="ARBA00022692"/>
    </source>
</evidence>
<evidence type="ECO:0000313" key="10">
    <source>
        <dbReference type="Proteomes" id="UP000261080"/>
    </source>
</evidence>
<dbReference type="OrthoDB" id="9815055at2"/>
<organism evidence="9 10">
    <name type="scientific">Sellimonas intestinalis</name>
    <dbReference type="NCBI Taxonomy" id="1653434"/>
    <lineage>
        <taxon>Bacteria</taxon>
        <taxon>Bacillati</taxon>
        <taxon>Bacillota</taxon>
        <taxon>Clostridia</taxon>
        <taxon>Lachnospirales</taxon>
        <taxon>Lachnospiraceae</taxon>
        <taxon>Sellimonas</taxon>
    </lineage>
</organism>
<keyword evidence="1" id="KW-1003">Cell membrane</keyword>
<proteinExistence type="predicted"/>
<dbReference type="GO" id="GO:0016020">
    <property type="term" value="C:membrane"/>
    <property type="evidence" value="ECO:0007669"/>
    <property type="project" value="InterPro"/>
</dbReference>
<dbReference type="Pfam" id="PF04647">
    <property type="entry name" value="AgrB"/>
    <property type="match status" value="1"/>
</dbReference>
<reference evidence="9 10" key="1">
    <citation type="submission" date="2018-08" db="EMBL/GenBank/DDBJ databases">
        <title>A genome reference for cultivated species of the human gut microbiota.</title>
        <authorList>
            <person name="Zou Y."/>
            <person name="Xue W."/>
            <person name="Luo G."/>
        </authorList>
    </citation>
    <scope>NUCLEOTIDE SEQUENCE [LARGE SCALE GENOMIC DNA]</scope>
    <source>
        <strain evidence="9 10">AF37-2AT</strain>
    </source>
</reference>
<comment type="caution">
    <text evidence="9">The sequence shown here is derived from an EMBL/GenBank/DDBJ whole genome shotgun (WGS) entry which is preliminary data.</text>
</comment>
<protein>
    <submittedName>
        <fullName evidence="9">Uncharacterized protein</fullName>
    </submittedName>
</protein>
<feature type="transmembrane region" description="Helical" evidence="8">
    <location>
        <begin position="54"/>
        <end position="72"/>
    </location>
</feature>
<keyword evidence="3" id="KW-0645">Protease</keyword>
<keyword evidence="10" id="KW-1185">Reference proteome</keyword>
<evidence type="ECO:0000256" key="2">
    <source>
        <dbReference type="ARBA" id="ARBA00022654"/>
    </source>
</evidence>
<accession>A0A3E3JYG0</accession>
<name>A0A3E3JYG0_9FIRM</name>
<dbReference type="AlphaFoldDB" id="A0A3E3JYG0"/>
<feature type="transmembrane region" description="Helical" evidence="8">
    <location>
        <begin position="78"/>
        <end position="98"/>
    </location>
</feature>
<dbReference type="EMBL" id="QVLX01000013">
    <property type="protein sequence ID" value="RGE84640.1"/>
    <property type="molecule type" value="Genomic_DNA"/>
</dbReference>
<keyword evidence="7 8" id="KW-0472">Membrane</keyword>
<keyword evidence="5" id="KW-0378">Hydrolase</keyword>
<dbReference type="InterPro" id="IPR006741">
    <property type="entry name" value="AgrB"/>
</dbReference>
<evidence type="ECO:0000256" key="5">
    <source>
        <dbReference type="ARBA" id="ARBA00022801"/>
    </source>
</evidence>
<evidence type="ECO:0000256" key="1">
    <source>
        <dbReference type="ARBA" id="ARBA00022475"/>
    </source>
</evidence>
<dbReference type="GO" id="GO:0009372">
    <property type="term" value="P:quorum sensing"/>
    <property type="evidence" value="ECO:0007669"/>
    <property type="project" value="UniProtKB-KW"/>
</dbReference>
<keyword evidence="4 8" id="KW-0812">Transmembrane</keyword>
<dbReference type="GO" id="GO:0006508">
    <property type="term" value="P:proteolysis"/>
    <property type="evidence" value="ECO:0007669"/>
    <property type="project" value="UniProtKB-KW"/>
</dbReference>
<evidence type="ECO:0000256" key="3">
    <source>
        <dbReference type="ARBA" id="ARBA00022670"/>
    </source>
</evidence>
<keyword evidence="6 8" id="KW-1133">Transmembrane helix</keyword>
<dbReference type="GO" id="GO:0008233">
    <property type="term" value="F:peptidase activity"/>
    <property type="evidence" value="ECO:0007669"/>
    <property type="project" value="UniProtKB-KW"/>
</dbReference>